<dbReference type="EMBL" id="LAZR01024031">
    <property type="protein sequence ID" value="KKL76485.1"/>
    <property type="molecule type" value="Genomic_DNA"/>
</dbReference>
<gene>
    <name evidence="1" type="ORF">LCGC14_2044460</name>
</gene>
<accession>A0A0F9H4B6</accession>
<comment type="caution">
    <text evidence="1">The sequence shown here is derived from an EMBL/GenBank/DDBJ whole genome shotgun (WGS) entry which is preliminary data.</text>
</comment>
<proteinExistence type="predicted"/>
<evidence type="ECO:0000313" key="1">
    <source>
        <dbReference type="EMBL" id="KKL76485.1"/>
    </source>
</evidence>
<organism evidence="1">
    <name type="scientific">marine sediment metagenome</name>
    <dbReference type="NCBI Taxonomy" id="412755"/>
    <lineage>
        <taxon>unclassified sequences</taxon>
        <taxon>metagenomes</taxon>
        <taxon>ecological metagenomes</taxon>
    </lineage>
</organism>
<name>A0A0F9H4B6_9ZZZZ</name>
<dbReference type="AlphaFoldDB" id="A0A0F9H4B6"/>
<feature type="non-terminal residue" evidence="1">
    <location>
        <position position="1"/>
    </location>
</feature>
<protein>
    <submittedName>
        <fullName evidence="1">Uncharacterized protein</fullName>
    </submittedName>
</protein>
<sequence length="137" mass="15294">LGDLEEQIATAQANVQKSKHYVKLTHLKALHAEAVDDLREELGFVKGAVANDESTNTGLRFRAILGKAANATTVIDKAGLIKWIEESFSKDELMALMKFGIGDLRSYLPKNAFEKFTKTERTGTRKLELKAFRPLDE</sequence>
<reference evidence="1" key="1">
    <citation type="journal article" date="2015" name="Nature">
        <title>Complex archaea that bridge the gap between prokaryotes and eukaryotes.</title>
        <authorList>
            <person name="Spang A."/>
            <person name="Saw J.H."/>
            <person name="Jorgensen S.L."/>
            <person name="Zaremba-Niedzwiedzka K."/>
            <person name="Martijn J."/>
            <person name="Lind A.E."/>
            <person name="van Eijk R."/>
            <person name="Schleper C."/>
            <person name="Guy L."/>
            <person name="Ettema T.J."/>
        </authorList>
    </citation>
    <scope>NUCLEOTIDE SEQUENCE</scope>
</reference>